<keyword evidence="2" id="KW-1185">Reference proteome</keyword>
<name>A0A8K0P2K6_LADFU</name>
<dbReference type="Proteomes" id="UP000792457">
    <property type="component" value="Unassembled WGS sequence"/>
</dbReference>
<reference evidence="1" key="2">
    <citation type="submission" date="2017-10" db="EMBL/GenBank/DDBJ databases">
        <title>Ladona fulva Genome sequencing and assembly.</title>
        <authorList>
            <person name="Murali S."/>
            <person name="Richards S."/>
            <person name="Bandaranaike D."/>
            <person name="Bellair M."/>
            <person name="Blankenburg K."/>
            <person name="Chao H."/>
            <person name="Dinh H."/>
            <person name="Doddapaneni H."/>
            <person name="Dugan-Rocha S."/>
            <person name="Elkadiri S."/>
            <person name="Gnanaolivu R."/>
            <person name="Hernandez B."/>
            <person name="Skinner E."/>
            <person name="Javaid M."/>
            <person name="Lee S."/>
            <person name="Li M."/>
            <person name="Ming W."/>
            <person name="Munidasa M."/>
            <person name="Muniz J."/>
            <person name="Nguyen L."/>
            <person name="Hughes D."/>
            <person name="Osuji N."/>
            <person name="Pu L.-L."/>
            <person name="Puazo M."/>
            <person name="Qu C."/>
            <person name="Quiroz J."/>
            <person name="Raj R."/>
            <person name="Weissenberger G."/>
            <person name="Xin Y."/>
            <person name="Zou X."/>
            <person name="Han Y."/>
            <person name="Worley K."/>
            <person name="Muzny D."/>
            <person name="Gibbs R."/>
        </authorList>
    </citation>
    <scope>NUCLEOTIDE SEQUENCE</scope>
    <source>
        <strain evidence="1">Sampled in the wild</strain>
    </source>
</reference>
<reference evidence="1" key="1">
    <citation type="submission" date="2013-04" db="EMBL/GenBank/DDBJ databases">
        <authorList>
            <person name="Qu J."/>
            <person name="Murali S.C."/>
            <person name="Bandaranaike D."/>
            <person name="Bellair M."/>
            <person name="Blankenburg K."/>
            <person name="Chao H."/>
            <person name="Dinh H."/>
            <person name="Doddapaneni H."/>
            <person name="Downs B."/>
            <person name="Dugan-Rocha S."/>
            <person name="Elkadiri S."/>
            <person name="Gnanaolivu R.D."/>
            <person name="Hernandez B."/>
            <person name="Javaid M."/>
            <person name="Jayaseelan J.C."/>
            <person name="Lee S."/>
            <person name="Li M."/>
            <person name="Ming W."/>
            <person name="Munidasa M."/>
            <person name="Muniz J."/>
            <person name="Nguyen L."/>
            <person name="Ongeri F."/>
            <person name="Osuji N."/>
            <person name="Pu L.-L."/>
            <person name="Puazo M."/>
            <person name="Qu C."/>
            <person name="Quiroz J."/>
            <person name="Raj R."/>
            <person name="Weissenberger G."/>
            <person name="Xin Y."/>
            <person name="Zou X."/>
            <person name="Han Y."/>
            <person name="Richards S."/>
            <person name="Worley K."/>
            <person name="Muzny D."/>
            <person name="Gibbs R."/>
        </authorList>
    </citation>
    <scope>NUCLEOTIDE SEQUENCE</scope>
    <source>
        <strain evidence="1">Sampled in the wild</strain>
    </source>
</reference>
<dbReference type="AlphaFoldDB" id="A0A8K0P2K6"/>
<dbReference type="OrthoDB" id="425681at2759"/>
<dbReference type="EMBL" id="KZ308388">
    <property type="protein sequence ID" value="KAG8228769.1"/>
    <property type="molecule type" value="Genomic_DNA"/>
</dbReference>
<comment type="caution">
    <text evidence="1">The sequence shown here is derived from an EMBL/GenBank/DDBJ whole genome shotgun (WGS) entry which is preliminary data.</text>
</comment>
<gene>
    <name evidence="1" type="ORF">J437_LFUL007762</name>
</gene>
<proteinExistence type="predicted"/>
<evidence type="ECO:0000313" key="2">
    <source>
        <dbReference type="Proteomes" id="UP000792457"/>
    </source>
</evidence>
<organism evidence="1 2">
    <name type="scientific">Ladona fulva</name>
    <name type="common">Scarce chaser dragonfly</name>
    <name type="synonym">Libellula fulva</name>
    <dbReference type="NCBI Taxonomy" id="123851"/>
    <lineage>
        <taxon>Eukaryota</taxon>
        <taxon>Metazoa</taxon>
        <taxon>Ecdysozoa</taxon>
        <taxon>Arthropoda</taxon>
        <taxon>Hexapoda</taxon>
        <taxon>Insecta</taxon>
        <taxon>Pterygota</taxon>
        <taxon>Palaeoptera</taxon>
        <taxon>Odonata</taxon>
        <taxon>Epiprocta</taxon>
        <taxon>Anisoptera</taxon>
        <taxon>Libelluloidea</taxon>
        <taxon>Libellulidae</taxon>
        <taxon>Ladona</taxon>
    </lineage>
</organism>
<sequence length="88" mass="10203">MDDESITFLLNLFNMIYFTGQIPADWLLSTFIAIPKKPNTRDYLRKHEGIDLEYDKVALNPGFRCIAKLSLNSLWAKFGQRNDLPKIP</sequence>
<protein>
    <recommendedName>
        <fullName evidence="3">DNA-directed DNA polymerase</fullName>
    </recommendedName>
</protein>
<evidence type="ECO:0000313" key="1">
    <source>
        <dbReference type="EMBL" id="KAG8228769.1"/>
    </source>
</evidence>
<accession>A0A8K0P2K6</accession>
<evidence type="ECO:0008006" key="3">
    <source>
        <dbReference type="Google" id="ProtNLM"/>
    </source>
</evidence>